<sequence length="101" mass="11793">MQDTNVLIRPTQSHAIAVHLLVKDIIIHLRFLCFLRFHRIVHFLFWYYIFHWCFLEKLQHVEECVHGSGAPTYWPAAELSGAQFEIASGTQFENAVGPNRI</sequence>
<reference evidence="1 2" key="1">
    <citation type="submission" date="2019-05" db="EMBL/GenBank/DDBJ databases">
        <title>Another draft genome of Portunus trituberculatus and its Hox gene families provides insights of decapod evolution.</title>
        <authorList>
            <person name="Jeong J.-H."/>
            <person name="Song I."/>
            <person name="Kim S."/>
            <person name="Choi T."/>
            <person name="Kim D."/>
            <person name="Ryu S."/>
            <person name="Kim W."/>
        </authorList>
    </citation>
    <scope>NUCLEOTIDE SEQUENCE [LARGE SCALE GENOMIC DNA]</scope>
    <source>
        <tissue evidence="1">Muscle</tissue>
    </source>
</reference>
<organism evidence="1 2">
    <name type="scientific">Portunus trituberculatus</name>
    <name type="common">Swimming crab</name>
    <name type="synonym">Neptunus trituberculatus</name>
    <dbReference type="NCBI Taxonomy" id="210409"/>
    <lineage>
        <taxon>Eukaryota</taxon>
        <taxon>Metazoa</taxon>
        <taxon>Ecdysozoa</taxon>
        <taxon>Arthropoda</taxon>
        <taxon>Crustacea</taxon>
        <taxon>Multicrustacea</taxon>
        <taxon>Malacostraca</taxon>
        <taxon>Eumalacostraca</taxon>
        <taxon>Eucarida</taxon>
        <taxon>Decapoda</taxon>
        <taxon>Pleocyemata</taxon>
        <taxon>Brachyura</taxon>
        <taxon>Eubrachyura</taxon>
        <taxon>Portunoidea</taxon>
        <taxon>Portunidae</taxon>
        <taxon>Portuninae</taxon>
        <taxon>Portunus</taxon>
    </lineage>
</organism>
<evidence type="ECO:0000313" key="2">
    <source>
        <dbReference type="Proteomes" id="UP000324222"/>
    </source>
</evidence>
<dbReference type="AlphaFoldDB" id="A0A5B7JRY6"/>
<evidence type="ECO:0000313" key="1">
    <source>
        <dbReference type="EMBL" id="MPC95897.1"/>
    </source>
</evidence>
<comment type="caution">
    <text evidence="1">The sequence shown here is derived from an EMBL/GenBank/DDBJ whole genome shotgun (WGS) entry which is preliminary data.</text>
</comment>
<gene>
    <name evidence="1" type="ORF">E2C01_091127</name>
</gene>
<protein>
    <submittedName>
        <fullName evidence="1">Uncharacterized protein</fullName>
    </submittedName>
</protein>
<accession>A0A5B7JRY6</accession>
<name>A0A5B7JRY6_PORTR</name>
<dbReference type="EMBL" id="VSRR010103908">
    <property type="protein sequence ID" value="MPC95897.1"/>
    <property type="molecule type" value="Genomic_DNA"/>
</dbReference>
<keyword evidence="2" id="KW-1185">Reference proteome</keyword>
<proteinExistence type="predicted"/>
<dbReference type="Proteomes" id="UP000324222">
    <property type="component" value="Unassembled WGS sequence"/>
</dbReference>